<dbReference type="eggNOG" id="KOG4157">
    <property type="taxonomic scope" value="Eukaryota"/>
</dbReference>
<feature type="region of interest" description="Disordered" evidence="2">
    <location>
        <begin position="94"/>
        <end position="244"/>
    </location>
</feature>
<feature type="compositionally biased region" description="Low complexity" evidence="2">
    <location>
        <begin position="38"/>
        <end position="47"/>
    </location>
</feature>
<dbReference type="InterPro" id="IPR027417">
    <property type="entry name" value="P-loop_NTPase"/>
</dbReference>
<evidence type="ECO:0000256" key="1">
    <source>
        <dbReference type="ARBA" id="ARBA00010236"/>
    </source>
</evidence>
<organism evidence="4 5">
    <name type="scientific">Thalassiosira pseudonana</name>
    <name type="common">Marine diatom</name>
    <name type="synonym">Cyclotella nana</name>
    <dbReference type="NCBI Taxonomy" id="35128"/>
    <lineage>
        <taxon>Eukaryota</taxon>
        <taxon>Sar</taxon>
        <taxon>Stramenopiles</taxon>
        <taxon>Ochrophyta</taxon>
        <taxon>Bacillariophyta</taxon>
        <taxon>Coscinodiscophyceae</taxon>
        <taxon>Thalassiosirophycidae</taxon>
        <taxon>Thalassiosirales</taxon>
        <taxon>Thalassiosiraceae</taxon>
        <taxon>Thalassiosira</taxon>
    </lineage>
</organism>
<protein>
    <recommendedName>
        <fullName evidence="3">Sulfotransferase domain-containing protein</fullName>
    </recommendedName>
</protein>
<evidence type="ECO:0000259" key="3">
    <source>
        <dbReference type="Pfam" id="PF00685"/>
    </source>
</evidence>
<dbReference type="STRING" id="35128.B5YN33"/>
<dbReference type="GO" id="GO:0008146">
    <property type="term" value="F:sulfotransferase activity"/>
    <property type="evidence" value="ECO:0007669"/>
    <property type="project" value="InterPro"/>
</dbReference>
<feature type="compositionally biased region" description="Gly residues" evidence="2">
    <location>
        <begin position="23"/>
        <end position="36"/>
    </location>
</feature>
<dbReference type="PANTHER" id="PTHR45964">
    <property type="entry name" value="WSCD FAMILY MEMBER CG9164"/>
    <property type="match status" value="1"/>
</dbReference>
<sequence length="671" mass="76289">MSVPGSGKQGGRGGRGGRRGRNMGRGGRGGRGGRTPGRGRAMQQQRRQMPQVRLLYLQQHLLFRCLNYMDHDSRINTFGALGWSTANYEERRKNMKTQMDNKEKLKREREAKEAKEEGDTGEKIDAEGDAPVKSEEGASDAPTPTEGETTEEVIKSGEDETASVPDEKTEDDAAIPVTEEKKDDANLDVADEESGKEESGKEEQGEDKKDEEGDAVPTEAMSNLNVEEKTEGEEPIPKSILPPFMARTDPDTLLARLNTRRLFKRILHFKREDRKKKAKQMESAMSEANGGEENEMSIIETFNQDLRDKETKERIYPKNVTVEEMANQEWENLLQLAAARFEGEDLPFDPVPTQHELLLFSPCPRAVTILASYPRSGNSLMRTLYEHTTLRVTGSDMQGGLAKHDLVGEMAVGTNKVQFVKTHFPERRGSTMFRASRVVLLVRNPFDAIESYFNLMMTGTHTKSLTPEIREKTASVFDEYVMKELTVWKRFHEYWLNQDVPLLLIRYEDLTRTPHKVMERSIQFILEIKSMGSFFNERINRCIVEQQEIERLGSYKPRSGGIGKSMSKYSPELQAAMKDDNLRSIMDRLGYEGVLDTPVEKWPDMEPLEDYALEYDVSSFAPEENSVIVNKGDLSRTDKEVTPWKKYKLDFGIIENECDCEECRSKARGGN</sequence>
<dbReference type="HOGENOM" id="CLU_409689_0_0_1"/>
<dbReference type="InParanoid" id="B5YN33"/>
<proteinExistence type="inferred from homology"/>
<evidence type="ECO:0000313" key="5">
    <source>
        <dbReference type="Proteomes" id="UP000001449"/>
    </source>
</evidence>
<feature type="compositionally biased region" description="Basic and acidic residues" evidence="2">
    <location>
        <begin position="99"/>
        <end position="136"/>
    </location>
</feature>
<feature type="compositionally biased region" description="Basic and acidic residues" evidence="2">
    <location>
        <begin position="196"/>
        <end position="211"/>
    </location>
</feature>
<reference evidence="4 5" key="2">
    <citation type="journal article" date="2008" name="Nature">
        <title>The Phaeodactylum genome reveals the evolutionary history of diatom genomes.</title>
        <authorList>
            <person name="Bowler C."/>
            <person name="Allen A.E."/>
            <person name="Badger J.H."/>
            <person name="Grimwood J."/>
            <person name="Jabbari K."/>
            <person name="Kuo A."/>
            <person name="Maheswari U."/>
            <person name="Martens C."/>
            <person name="Maumus F."/>
            <person name="Otillar R.P."/>
            <person name="Rayko E."/>
            <person name="Salamov A."/>
            <person name="Vandepoele K."/>
            <person name="Beszteri B."/>
            <person name="Gruber A."/>
            <person name="Heijde M."/>
            <person name="Katinka M."/>
            <person name="Mock T."/>
            <person name="Valentin K."/>
            <person name="Verret F."/>
            <person name="Berges J.A."/>
            <person name="Brownlee C."/>
            <person name="Cadoret J.P."/>
            <person name="Chiovitti A."/>
            <person name="Choi C.J."/>
            <person name="Coesel S."/>
            <person name="De Martino A."/>
            <person name="Detter J.C."/>
            <person name="Durkin C."/>
            <person name="Falciatore A."/>
            <person name="Fournet J."/>
            <person name="Haruta M."/>
            <person name="Huysman M.J."/>
            <person name="Jenkins B.D."/>
            <person name="Jiroutova K."/>
            <person name="Jorgensen R.E."/>
            <person name="Joubert Y."/>
            <person name="Kaplan A."/>
            <person name="Kroger N."/>
            <person name="Kroth P.G."/>
            <person name="La Roche J."/>
            <person name="Lindquist E."/>
            <person name="Lommer M."/>
            <person name="Martin-Jezequel V."/>
            <person name="Lopez P.J."/>
            <person name="Lucas S."/>
            <person name="Mangogna M."/>
            <person name="McGinnis K."/>
            <person name="Medlin L.K."/>
            <person name="Montsant A."/>
            <person name="Oudot-Le Secq M.P."/>
            <person name="Napoli C."/>
            <person name="Obornik M."/>
            <person name="Parker M.S."/>
            <person name="Petit J.L."/>
            <person name="Porcel B.M."/>
            <person name="Poulsen N."/>
            <person name="Robison M."/>
            <person name="Rychlewski L."/>
            <person name="Rynearson T.A."/>
            <person name="Schmutz J."/>
            <person name="Shapiro H."/>
            <person name="Siaut M."/>
            <person name="Stanley M."/>
            <person name="Sussman M.R."/>
            <person name="Taylor A.R."/>
            <person name="Vardi A."/>
            <person name="von Dassow P."/>
            <person name="Vyverman W."/>
            <person name="Willis A."/>
            <person name="Wyrwicz L.S."/>
            <person name="Rokhsar D.S."/>
            <person name="Weissenbach J."/>
            <person name="Armbrust E.V."/>
            <person name="Green B.R."/>
            <person name="Van de Peer Y."/>
            <person name="Grigoriev I.V."/>
        </authorList>
    </citation>
    <scope>NUCLEOTIDE SEQUENCE [LARGE SCALE GENOMIC DNA]</scope>
    <source>
        <strain evidence="4 5">CCMP1335</strain>
    </source>
</reference>
<dbReference type="PANTHER" id="PTHR45964:SF5">
    <property type="entry name" value="WSCD FAMILY MEMBER CG9164"/>
    <property type="match status" value="1"/>
</dbReference>
<evidence type="ECO:0000256" key="2">
    <source>
        <dbReference type="SAM" id="MobiDB-lite"/>
    </source>
</evidence>
<dbReference type="RefSeq" id="XP_002295850.1">
    <property type="nucleotide sequence ID" value="XM_002295814.1"/>
</dbReference>
<keyword evidence="5" id="KW-1185">Reference proteome</keyword>
<dbReference type="KEGG" id="tps:THAPS_23481"/>
<dbReference type="PaxDb" id="35128-Thaps23481"/>
<evidence type="ECO:0000313" key="4">
    <source>
        <dbReference type="EMBL" id="ACI64567.1"/>
    </source>
</evidence>
<dbReference type="OMA" id="ENECDCE"/>
<feature type="region of interest" description="Disordered" evidence="2">
    <location>
        <begin position="1"/>
        <end position="47"/>
    </location>
</feature>
<gene>
    <name evidence="4" type="ORF">THAPS_23481</name>
</gene>
<reference evidence="4 5" key="1">
    <citation type="journal article" date="2004" name="Science">
        <title>The genome of the diatom Thalassiosira pseudonana: ecology, evolution, and metabolism.</title>
        <authorList>
            <person name="Armbrust E.V."/>
            <person name="Berges J.A."/>
            <person name="Bowler C."/>
            <person name="Green B.R."/>
            <person name="Martinez D."/>
            <person name="Putnam N.H."/>
            <person name="Zhou S."/>
            <person name="Allen A.E."/>
            <person name="Apt K.E."/>
            <person name="Bechner M."/>
            <person name="Brzezinski M.A."/>
            <person name="Chaal B.K."/>
            <person name="Chiovitti A."/>
            <person name="Davis A.K."/>
            <person name="Demarest M.S."/>
            <person name="Detter J.C."/>
            <person name="Glavina T."/>
            <person name="Goodstein D."/>
            <person name="Hadi M.Z."/>
            <person name="Hellsten U."/>
            <person name="Hildebrand M."/>
            <person name="Jenkins B.D."/>
            <person name="Jurka J."/>
            <person name="Kapitonov V.V."/>
            <person name="Kroger N."/>
            <person name="Lau W.W."/>
            <person name="Lane T.W."/>
            <person name="Larimer F.W."/>
            <person name="Lippmeier J.C."/>
            <person name="Lucas S."/>
            <person name="Medina M."/>
            <person name="Montsant A."/>
            <person name="Obornik M."/>
            <person name="Parker M.S."/>
            <person name="Palenik B."/>
            <person name="Pazour G.J."/>
            <person name="Richardson P.M."/>
            <person name="Rynearson T.A."/>
            <person name="Saito M.A."/>
            <person name="Schwartz D.C."/>
            <person name="Thamatrakoln K."/>
            <person name="Valentin K."/>
            <person name="Vardi A."/>
            <person name="Wilkerson F.P."/>
            <person name="Rokhsar D.S."/>
        </authorList>
    </citation>
    <scope>NUCLEOTIDE SEQUENCE [LARGE SCALE GENOMIC DNA]</scope>
    <source>
        <strain evidence="4 5">CCMP1335</strain>
    </source>
</reference>
<accession>B5YN33</accession>
<dbReference type="GeneID" id="7447053"/>
<dbReference type="SUPFAM" id="SSF52540">
    <property type="entry name" value="P-loop containing nucleoside triphosphate hydrolases"/>
    <property type="match status" value="1"/>
</dbReference>
<name>B5YN33_THAPS</name>
<dbReference type="EMBL" id="CP001160">
    <property type="protein sequence ID" value="ACI64567.1"/>
    <property type="molecule type" value="Genomic_DNA"/>
</dbReference>
<dbReference type="InterPro" id="IPR000863">
    <property type="entry name" value="Sulfotransferase_dom"/>
</dbReference>
<dbReference type="Pfam" id="PF00685">
    <property type="entry name" value="Sulfotransfer_1"/>
    <property type="match status" value="1"/>
</dbReference>
<comment type="similarity">
    <text evidence="1">Belongs to the WSCD family.</text>
</comment>
<feature type="domain" description="Sulfotransferase" evidence="3">
    <location>
        <begin position="414"/>
        <end position="530"/>
    </location>
</feature>
<dbReference type="Proteomes" id="UP000001449">
    <property type="component" value="Chromosome 7"/>
</dbReference>
<dbReference type="Gene3D" id="3.40.50.300">
    <property type="entry name" value="P-loop containing nucleotide triphosphate hydrolases"/>
    <property type="match status" value="1"/>
</dbReference>
<dbReference type="AlphaFoldDB" id="B5YN33"/>
<dbReference type="InterPro" id="IPR051589">
    <property type="entry name" value="Sialate-O-sulfotransferase"/>
</dbReference>